<keyword evidence="6" id="KW-0732">Signal</keyword>
<evidence type="ECO:0000256" key="6">
    <source>
        <dbReference type="SAM" id="SignalP"/>
    </source>
</evidence>
<dbReference type="InterPro" id="IPR001461">
    <property type="entry name" value="Aspartic_peptidase_A1"/>
</dbReference>
<dbReference type="Gene3D" id="2.40.70.10">
    <property type="entry name" value="Acid Proteases"/>
    <property type="match status" value="2"/>
</dbReference>
<evidence type="ECO:0000256" key="4">
    <source>
        <dbReference type="PIRSR" id="PIRSR601461-2"/>
    </source>
</evidence>
<gene>
    <name evidence="8" type="ORF">NLI96_g9119</name>
</gene>
<dbReference type="InterPro" id="IPR001969">
    <property type="entry name" value="Aspartic_peptidase_AS"/>
</dbReference>
<dbReference type="InterPro" id="IPR021109">
    <property type="entry name" value="Peptidase_aspartic_dom_sf"/>
</dbReference>
<reference evidence="8" key="1">
    <citation type="submission" date="2022-07" db="EMBL/GenBank/DDBJ databases">
        <title>Genome Sequence of Physisporinus lineatus.</title>
        <authorList>
            <person name="Buettner E."/>
        </authorList>
    </citation>
    <scope>NUCLEOTIDE SEQUENCE</scope>
    <source>
        <strain evidence="8">VT162</strain>
    </source>
</reference>
<organism evidence="8 9">
    <name type="scientific">Meripilus lineatus</name>
    <dbReference type="NCBI Taxonomy" id="2056292"/>
    <lineage>
        <taxon>Eukaryota</taxon>
        <taxon>Fungi</taxon>
        <taxon>Dikarya</taxon>
        <taxon>Basidiomycota</taxon>
        <taxon>Agaricomycotina</taxon>
        <taxon>Agaricomycetes</taxon>
        <taxon>Polyporales</taxon>
        <taxon>Meripilaceae</taxon>
        <taxon>Meripilus</taxon>
    </lineage>
</organism>
<dbReference type="PROSITE" id="PS51767">
    <property type="entry name" value="PEPTIDASE_A1"/>
    <property type="match status" value="1"/>
</dbReference>
<dbReference type="GO" id="GO:0006508">
    <property type="term" value="P:proteolysis"/>
    <property type="evidence" value="ECO:0007669"/>
    <property type="project" value="UniProtKB-KW"/>
</dbReference>
<evidence type="ECO:0000259" key="7">
    <source>
        <dbReference type="PROSITE" id="PS51767"/>
    </source>
</evidence>
<dbReference type="PRINTS" id="PR00792">
    <property type="entry name" value="PEPSIN"/>
</dbReference>
<evidence type="ECO:0000313" key="8">
    <source>
        <dbReference type="EMBL" id="KAJ3479356.1"/>
    </source>
</evidence>
<name>A0AAD5UYB7_9APHY</name>
<dbReference type="Pfam" id="PF00026">
    <property type="entry name" value="Asp"/>
    <property type="match status" value="1"/>
</dbReference>
<dbReference type="PANTHER" id="PTHR47966:SF51">
    <property type="entry name" value="BETA-SITE APP-CLEAVING ENZYME, ISOFORM A-RELATED"/>
    <property type="match status" value="1"/>
</dbReference>
<feature type="active site" evidence="3">
    <location>
        <position position="304"/>
    </location>
</feature>
<dbReference type="SUPFAM" id="SSF50630">
    <property type="entry name" value="Acid proteases"/>
    <property type="match status" value="1"/>
</dbReference>
<evidence type="ECO:0000313" key="9">
    <source>
        <dbReference type="Proteomes" id="UP001212997"/>
    </source>
</evidence>
<feature type="domain" description="Peptidase A1" evidence="7">
    <location>
        <begin position="108"/>
        <end position="418"/>
    </location>
</feature>
<dbReference type="Proteomes" id="UP001212997">
    <property type="component" value="Unassembled WGS sequence"/>
</dbReference>
<dbReference type="PROSITE" id="PS00141">
    <property type="entry name" value="ASP_PROTEASE"/>
    <property type="match status" value="1"/>
</dbReference>
<feature type="disulfide bond" evidence="4">
    <location>
        <begin position="140"/>
        <end position="143"/>
    </location>
</feature>
<keyword evidence="4" id="KW-1015">Disulfide bond</keyword>
<protein>
    <recommendedName>
        <fullName evidence="7">Peptidase A1 domain-containing protein</fullName>
    </recommendedName>
</protein>
<accession>A0AAD5UYB7</accession>
<dbReference type="EMBL" id="JANAWD010000444">
    <property type="protein sequence ID" value="KAJ3479356.1"/>
    <property type="molecule type" value="Genomic_DNA"/>
</dbReference>
<dbReference type="InterPro" id="IPR033121">
    <property type="entry name" value="PEPTIDASE_A1"/>
</dbReference>
<proteinExistence type="inferred from homology"/>
<keyword evidence="5" id="KW-0645">Protease</keyword>
<evidence type="ECO:0000256" key="2">
    <source>
        <dbReference type="ARBA" id="ARBA00022750"/>
    </source>
</evidence>
<keyword evidence="9" id="KW-1185">Reference proteome</keyword>
<dbReference type="AlphaFoldDB" id="A0AAD5UYB7"/>
<keyword evidence="5" id="KW-0378">Hydrolase</keyword>
<evidence type="ECO:0000256" key="3">
    <source>
        <dbReference type="PIRSR" id="PIRSR601461-1"/>
    </source>
</evidence>
<comment type="similarity">
    <text evidence="1 5">Belongs to the peptidase A1 family.</text>
</comment>
<evidence type="ECO:0000256" key="5">
    <source>
        <dbReference type="RuleBase" id="RU000454"/>
    </source>
</evidence>
<feature type="signal peptide" evidence="6">
    <location>
        <begin position="1"/>
        <end position="19"/>
    </location>
</feature>
<dbReference type="CDD" id="cd05471">
    <property type="entry name" value="pepsin_like"/>
    <property type="match status" value="1"/>
</dbReference>
<feature type="chain" id="PRO_5041967963" description="Peptidase A1 domain-containing protein" evidence="6">
    <location>
        <begin position="20"/>
        <end position="424"/>
    </location>
</feature>
<keyword evidence="2 5" id="KW-0064">Aspartyl protease</keyword>
<dbReference type="GO" id="GO:0004190">
    <property type="term" value="F:aspartic-type endopeptidase activity"/>
    <property type="evidence" value="ECO:0007669"/>
    <property type="project" value="UniProtKB-KW"/>
</dbReference>
<dbReference type="PANTHER" id="PTHR47966">
    <property type="entry name" value="BETA-SITE APP-CLEAVING ENZYME, ISOFORM A-RELATED"/>
    <property type="match status" value="1"/>
</dbReference>
<comment type="caution">
    <text evidence="8">The sequence shown here is derived from an EMBL/GenBank/DDBJ whole genome shotgun (WGS) entry which is preliminary data.</text>
</comment>
<dbReference type="FunFam" id="2.40.70.10:FF:000008">
    <property type="entry name" value="Cathepsin D"/>
    <property type="match status" value="1"/>
</dbReference>
<sequence>MFCKTTLTLLALSLTIVEGTYIGARSGVSVPLKPPVALTKSDGTFDHNRAVLHTHYAKTKHRENLIKLERKLGRAAFNEGAEIKAPASLPPHVKRQGVPLSSQRDLQWVGPITIGSNDQTFLVVFDTGSSDLWVSNAYDCPECAGHETYDNTQSTSSHLVDGTFEIRYGGGSTASGPIFTDTVSIGGAKAWDQTFAAVTQRSNFSASFPVDGILGLSYPSLSTLEAPPFIQTAFAQNAIPSDEFAFKLGSRGSQVFLGGTNPDFFNGPIEYHSVNTSTGFWQIGGGAILNGGETILSGFDTILDTGSSLIYGPLDQVAAFYDSIPGSHAYIDEDDDTIYYTFPCETVPEVALQWGGKVWDIAPHNFNLGRIEVGSEQCYGAIVSDDLGLGENVWLVGDSFLQNVYSVFSFSKDAVGFAELISSD</sequence>
<evidence type="ECO:0000256" key="1">
    <source>
        <dbReference type="ARBA" id="ARBA00007447"/>
    </source>
</evidence>
<dbReference type="InterPro" id="IPR034164">
    <property type="entry name" value="Pepsin-like_dom"/>
</dbReference>
<feature type="active site" evidence="3">
    <location>
        <position position="126"/>
    </location>
</feature>